<feature type="compositionally biased region" description="Acidic residues" evidence="1">
    <location>
        <begin position="140"/>
        <end position="150"/>
    </location>
</feature>
<feature type="compositionally biased region" description="Acidic residues" evidence="1">
    <location>
        <begin position="244"/>
        <end position="253"/>
    </location>
</feature>
<accession>A0ABR4HTP5</accession>
<keyword evidence="2" id="KW-0732">Signal</keyword>
<evidence type="ECO:0000313" key="3">
    <source>
        <dbReference type="EMBL" id="KAL2818854.1"/>
    </source>
</evidence>
<evidence type="ECO:0000256" key="2">
    <source>
        <dbReference type="SAM" id="SignalP"/>
    </source>
</evidence>
<feature type="compositionally biased region" description="Acidic residues" evidence="1">
    <location>
        <begin position="276"/>
        <end position="285"/>
    </location>
</feature>
<evidence type="ECO:0000313" key="4">
    <source>
        <dbReference type="Proteomes" id="UP001610334"/>
    </source>
</evidence>
<gene>
    <name evidence="3" type="ORF">BJX63DRAFT_44183</name>
</gene>
<feature type="compositionally biased region" description="Basic and acidic residues" evidence="1">
    <location>
        <begin position="198"/>
        <end position="208"/>
    </location>
</feature>
<protein>
    <recommendedName>
        <fullName evidence="5">Extracellular membrane protein CFEM domain-containing protein</fullName>
    </recommendedName>
</protein>
<feature type="compositionally biased region" description="Acidic residues" evidence="1">
    <location>
        <begin position="186"/>
        <end position="196"/>
    </location>
</feature>
<keyword evidence="4" id="KW-1185">Reference proteome</keyword>
<comment type="caution">
    <text evidence="3">The sequence shown here is derived from an EMBL/GenBank/DDBJ whole genome shotgun (WGS) entry which is preliminary data.</text>
</comment>
<feature type="chain" id="PRO_5046540268" description="Extracellular membrane protein CFEM domain-containing protein" evidence="2">
    <location>
        <begin position="25"/>
        <end position="356"/>
    </location>
</feature>
<evidence type="ECO:0000256" key="1">
    <source>
        <dbReference type="SAM" id="MobiDB-lite"/>
    </source>
</evidence>
<evidence type="ECO:0008006" key="5">
    <source>
        <dbReference type="Google" id="ProtNLM"/>
    </source>
</evidence>
<organism evidence="3 4">
    <name type="scientific">Aspergillus granulosus</name>
    <dbReference type="NCBI Taxonomy" id="176169"/>
    <lineage>
        <taxon>Eukaryota</taxon>
        <taxon>Fungi</taxon>
        <taxon>Dikarya</taxon>
        <taxon>Ascomycota</taxon>
        <taxon>Pezizomycotina</taxon>
        <taxon>Eurotiomycetes</taxon>
        <taxon>Eurotiomycetidae</taxon>
        <taxon>Eurotiales</taxon>
        <taxon>Aspergillaceae</taxon>
        <taxon>Aspergillus</taxon>
        <taxon>Aspergillus subgen. Nidulantes</taxon>
    </lineage>
</organism>
<dbReference type="Proteomes" id="UP001610334">
    <property type="component" value="Unassembled WGS sequence"/>
</dbReference>
<name>A0ABR4HTP5_9EURO</name>
<dbReference type="EMBL" id="JBFXLT010000012">
    <property type="protein sequence ID" value="KAL2818854.1"/>
    <property type="molecule type" value="Genomic_DNA"/>
</dbReference>
<proteinExistence type="predicted"/>
<sequence length="356" mass="37584">MHISNAAFSLSTLLTLFPISLTLADEKADLGYLKCASAVIKTTHFPECTSSYKLDCYCQAAAPASSRATPSPSSSAIASSTADRVSAFQLPPETEEICARFGVPRDEIPRYLCDDDAVPVSPRRGSMPMGRVERPHPEDTGDGDSFDGVEEASNSEVKRAMPLEGPRLLIPENEPIDTPLPAPPTSDDDVDNEGAGDNDQKQDQDTGEDRVLDEMGHAVYEVVTVTKTEPQCSCAKTDTATETETADSESSPEPEERTSGALHGTEVAVATPAADSELDTEAESESELKSTDASSSVRVALSPVGTLATPTGVDAEREELGENEPAGEMFKGGAVRMTFSQSVGVLLSLVAGIVLL</sequence>
<feature type="signal peptide" evidence="2">
    <location>
        <begin position="1"/>
        <end position="24"/>
    </location>
</feature>
<feature type="region of interest" description="Disordered" evidence="1">
    <location>
        <begin position="114"/>
        <end position="208"/>
    </location>
</feature>
<reference evidence="3 4" key="1">
    <citation type="submission" date="2024-07" db="EMBL/GenBank/DDBJ databases">
        <title>Section-level genome sequencing and comparative genomics of Aspergillus sections Usti and Cavernicolus.</title>
        <authorList>
            <consortium name="Lawrence Berkeley National Laboratory"/>
            <person name="Nybo J.L."/>
            <person name="Vesth T.C."/>
            <person name="Theobald S."/>
            <person name="Frisvad J.C."/>
            <person name="Larsen T.O."/>
            <person name="Kjaerboelling I."/>
            <person name="Rothschild-Mancinelli K."/>
            <person name="Lyhne E.K."/>
            <person name="Kogle M.E."/>
            <person name="Barry K."/>
            <person name="Clum A."/>
            <person name="Na H."/>
            <person name="Ledsgaard L."/>
            <person name="Lin J."/>
            <person name="Lipzen A."/>
            <person name="Kuo A."/>
            <person name="Riley R."/>
            <person name="Mondo S."/>
            <person name="Labutti K."/>
            <person name="Haridas S."/>
            <person name="Pangalinan J."/>
            <person name="Salamov A.A."/>
            <person name="Simmons B.A."/>
            <person name="Magnuson J.K."/>
            <person name="Chen J."/>
            <person name="Drula E."/>
            <person name="Henrissat B."/>
            <person name="Wiebenga A."/>
            <person name="Lubbers R.J."/>
            <person name="Gomes A.C."/>
            <person name="Makela M.R."/>
            <person name="Stajich J."/>
            <person name="Grigoriev I.V."/>
            <person name="Mortensen U.H."/>
            <person name="De Vries R.P."/>
            <person name="Baker S.E."/>
            <person name="Andersen M.R."/>
        </authorList>
    </citation>
    <scope>NUCLEOTIDE SEQUENCE [LARGE SCALE GENOMIC DNA]</scope>
    <source>
        <strain evidence="3 4">CBS 588.65</strain>
    </source>
</reference>
<feature type="region of interest" description="Disordered" evidence="1">
    <location>
        <begin position="230"/>
        <end position="327"/>
    </location>
</feature>